<protein>
    <recommendedName>
        <fullName evidence="3 4">Formyltetrahydrofolate deformylase</fullName>
        <ecNumber evidence="3 4">3.5.1.10</ecNumber>
    </recommendedName>
    <alternativeName>
        <fullName evidence="3">Formyl-FH(4) hydrolase</fullName>
    </alternativeName>
</protein>
<dbReference type="Gene3D" id="3.30.70.260">
    <property type="match status" value="1"/>
</dbReference>
<dbReference type="Pfam" id="PF00551">
    <property type="entry name" value="Formyl_trans_N"/>
    <property type="match status" value="1"/>
</dbReference>
<keyword evidence="3" id="KW-0658">Purine biosynthesis</keyword>
<gene>
    <name evidence="3" type="primary">purU</name>
    <name evidence="6" type="ORF">SAMN05444972_11083</name>
</gene>
<dbReference type="InterPro" id="IPR002376">
    <property type="entry name" value="Formyl_transf_N"/>
</dbReference>
<dbReference type="OrthoDB" id="9806170at2"/>
<dbReference type="Gene3D" id="3.40.50.170">
    <property type="entry name" value="Formyl transferase, N-terminal domain"/>
    <property type="match status" value="1"/>
</dbReference>
<dbReference type="NCBIfam" id="TIGR00655">
    <property type="entry name" value="PurU"/>
    <property type="match status" value="1"/>
</dbReference>
<evidence type="ECO:0000256" key="2">
    <source>
        <dbReference type="ARBA" id="ARBA00022801"/>
    </source>
</evidence>
<dbReference type="Pfam" id="PF01842">
    <property type="entry name" value="ACT"/>
    <property type="match status" value="1"/>
</dbReference>
<dbReference type="UniPathway" id="UPA00074">
    <property type="reaction ID" value="UER00170"/>
</dbReference>
<name>A0A1I6TKA2_9BACL</name>
<accession>A0A1I6TKA2</accession>
<dbReference type="EMBL" id="FPAA01000010">
    <property type="protein sequence ID" value="SFS89692.1"/>
    <property type="molecule type" value="Genomic_DNA"/>
</dbReference>
<comment type="pathway">
    <text evidence="3">Purine metabolism; IMP biosynthesis via de novo pathway; formate from 10-formyl-5,6,7,8-tetrahydrofolate: step 1/1.</text>
</comment>
<evidence type="ECO:0000313" key="7">
    <source>
        <dbReference type="Proteomes" id="UP000198660"/>
    </source>
</evidence>
<comment type="similarity">
    <text evidence="3">Belongs to the PurU family.</text>
</comment>
<dbReference type="EC" id="3.5.1.10" evidence="3 4"/>
<dbReference type="CDD" id="cd04875">
    <property type="entry name" value="ACT_F4HF-DF"/>
    <property type="match status" value="1"/>
</dbReference>
<dbReference type="Proteomes" id="UP000198660">
    <property type="component" value="Unassembled WGS sequence"/>
</dbReference>
<feature type="active site" evidence="3">
    <location>
        <position position="240"/>
    </location>
</feature>
<evidence type="ECO:0000259" key="5">
    <source>
        <dbReference type="PROSITE" id="PS51671"/>
    </source>
</evidence>
<dbReference type="InterPro" id="IPR002912">
    <property type="entry name" value="ACT_dom"/>
</dbReference>
<dbReference type="InterPro" id="IPR045865">
    <property type="entry name" value="ACT-like_dom_sf"/>
</dbReference>
<dbReference type="GO" id="GO:0008864">
    <property type="term" value="F:formyltetrahydrofolate deformylase activity"/>
    <property type="evidence" value="ECO:0007669"/>
    <property type="project" value="UniProtKB-UniRule"/>
</dbReference>
<dbReference type="InterPro" id="IPR004810">
    <property type="entry name" value="PurU"/>
</dbReference>
<organism evidence="6 7">
    <name type="scientific">Marininema halotolerans</name>
    <dbReference type="NCBI Taxonomy" id="1155944"/>
    <lineage>
        <taxon>Bacteria</taxon>
        <taxon>Bacillati</taxon>
        <taxon>Bacillota</taxon>
        <taxon>Bacilli</taxon>
        <taxon>Bacillales</taxon>
        <taxon>Thermoactinomycetaceae</taxon>
        <taxon>Marininema</taxon>
    </lineage>
</organism>
<evidence type="ECO:0000256" key="1">
    <source>
        <dbReference type="ARBA" id="ARBA00022563"/>
    </source>
</evidence>
<dbReference type="PRINTS" id="PR01575">
    <property type="entry name" value="FFH4HYDRLASE"/>
</dbReference>
<reference evidence="7" key="1">
    <citation type="submission" date="2016-10" db="EMBL/GenBank/DDBJ databases">
        <authorList>
            <person name="Varghese N."/>
            <person name="Submissions S."/>
        </authorList>
    </citation>
    <scope>NUCLEOTIDE SEQUENCE [LARGE SCALE GENOMIC DNA]</scope>
    <source>
        <strain evidence="7">DSM 45789</strain>
    </source>
</reference>
<dbReference type="AlphaFoldDB" id="A0A1I6TKA2"/>
<evidence type="ECO:0000256" key="4">
    <source>
        <dbReference type="NCBIfam" id="TIGR00655"/>
    </source>
</evidence>
<keyword evidence="1 3" id="KW-0554">One-carbon metabolism</keyword>
<evidence type="ECO:0000313" key="6">
    <source>
        <dbReference type="EMBL" id="SFS89692.1"/>
    </source>
</evidence>
<dbReference type="CDD" id="cd08648">
    <property type="entry name" value="FMT_core_Formyl-FH4-Hydrolase_C"/>
    <property type="match status" value="1"/>
</dbReference>
<comment type="function">
    <text evidence="3">Catalyzes the hydrolysis of 10-formyltetrahydrofolate (formyl-FH4) to formate and tetrahydrofolate (FH4).</text>
</comment>
<dbReference type="InterPro" id="IPR036477">
    <property type="entry name" value="Formyl_transf_N_sf"/>
</dbReference>
<dbReference type="SUPFAM" id="SSF53328">
    <property type="entry name" value="Formyltransferase"/>
    <property type="match status" value="1"/>
</dbReference>
<keyword evidence="2 3" id="KW-0378">Hydrolase</keyword>
<dbReference type="SUPFAM" id="SSF55021">
    <property type="entry name" value="ACT-like"/>
    <property type="match status" value="1"/>
</dbReference>
<dbReference type="PANTHER" id="PTHR42706:SF1">
    <property type="entry name" value="FORMYLTETRAHYDROFOLATE DEFORMYLASE 2, MITOCHONDRIAL"/>
    <property type="match status" value="1"/>
</dbReference>
<feature type="domain" description="ACT" evidence="5">
    <location>
        <begin position="17"/>
        <end position="98"/>
    </location>
</feature>
<proteinExistence type="inferred from homology"/>
<dbReference type="PANTHER" id="PTHR42706">
    <property type="entry name" value="FORMYLTETRAHYDROFOLATE DEFORMYLASE"/>
    <property type="match status" value="1"/>
</dbReference>
<dbReference type="PIRSF" id="PIRSF036480">
    <property type="entry name" value="FormyFH4_hydr"/>
    <property type="match status" value="1"/>
</dbReference>
<evidence type="ECO:0000256" key="3">
    <source>
        <dbReference type="HAMAP-Rule" id="MF_01927"/>
    </source>
</evidence>
<dbReference type="GO" id="GO:0006189">
    <property type="term" value="P:'de novo' IMP biosynthetic process"/>
    <property type="evidence" value="ECO:0007669"/>
    <property type="project" value="UniProtKB-UniRule"/>
</dbReference>
<dbReference type="InterPro" id="IPR044074">
    <property type="entry name" value="PurU_ACT"/>
</dbReference>
<sequence length="296" mass="34061">MALMHPHDKSIPSDQARLLISCPDQPGIVAAVSRFLYQHGVNIVRSDQHTTDPEGGLFFMRIEFRLQDGQTPLDQLEEAFIETADRFQMSWRLGGASQRKRLAIFVSKEDHCLTDLLWRWRIGELHADIAMVVSNHPDMEPLVTPFGIPYYHVPCNRDIRLEAERRHLELLAKEQVDTVILARYMQIIPPTMIAHYPHRIINIHHSFLPAFIGAKPYDQAFERGVKIIGATAHYVTEALDQGPIIEQDVERVDHRCRVEDLKRIGRDVERLVLARAVQWHLNDEILVHGNKTVVFA</sequence>
<dbReference type="NCBIfam" id="NF004684">
    <property type="entry name" value="PRK06027.1"/>
    <property type="match status" value="1"/>
</dbReference>
<dbReference type="HAMAP" id="MF_01927">
    <property type="entry name" value="PurU"/>
    <property type="match status" value="1"/>
</dbReference>
<keyword evidence="7" id="KW-1185">Reference proteome</keyword>
<dbReference type="PROSITE" id="PS51671">
    <property type="entry name" value="ACT"/>
    <property type="match status" value="1"/>
</dbReference>
<comment type="catalytic activity">
    <reaction evidence="3">
        <text>(6R)-10-formyltetrahydrofolate + H2O = (6S)-5,6,7,8-tetrahydrofolate + formate + H(+)</text>
        <dbReference type="Rhea" id="RHEA:19833"/>
        <dbReference type="ChEBI" id="CHEBI:15377"/>
        <dbReference type="ChEBI" id="CHEBI:15378"/>
        <dbReference type="ChEBI" id="CHEBI:15740"/>
        <dbReference type="ChEBI" id="CHEBI:57453"/>
        <dbReference type="ChEBI" id="CHEBI:195366"/>
        <dbReference type="EC" id="3.5.1.10"/>
    </reaction>
</comment>
<dbReference type="GO" id="GO:0006730">
    <property type="term" value="P:one-carbon metabolic process"/>
    <property type="evidence" value="ECO:0007669"/>
    <property type="project" value="UniProtKB-KW"/>
</dbReference>
<dbReference type="RefSeq" id="WP_091838144.1">
    <property type="nucleotide sequence ID" value="NZ_FPAA01000010.1"/>
</dbReference>
<dbReference type="InterPro" id="IPR041729">
    <property type="entry name" value="Formyl-FH4-Hydrolase_C"/>
</dbReference>